<evidence type="ECO:0000256" key="1">
    <source>
        <dbReference type="SAM" id="Phobius"/>
    </source>
</evidence>
<gene>
    <name evidence="2" type="ORF">L596_022603</name>
</gene>
<evidence type="ECO:0000313" key="2">
    <source>
        <dbReference type="EMBL" id="TKR70598.1"/>
    </source>
</evidence>
<dbReference type="Proteomes" id="UP000298663">
    <property type="component" value="Unassembled WGS sequence"/>
</dbReference>
<sequence>MQGCKVVLLIYDYDCLIKERFVKSKQFSAVSILFTVNIPKLIFPYVHSLPQFTFTWQICFVAVFFLGPVTHLFPKLIQCF</sequence>
<organism evidence="2 3">
    <name type="scientific">Steinernema carpocapsae</name>
    <name type="common">Entomopathogenic nematode</name>
    <dbReference type="NCBI Taxonomy" id="34508"/>
    <lineage>
        <taxon>Eukaryota</taxon>
        <taxon>Metazoa</taxon>
        <taxon>Ecdysozoa</taxon>
        <taxon>Nematoda</taxon>
        <taxon>Chromadorea</taxon>
        <taxon>Rhabditida</taxon>
        <taxon>Tylenchina</taxon>
        <taxon>Panagrolaimomorpha</taxon>
        <taxon>Strongyloidoidea</taxon>
        <taxon>Steinernematidae</taxon>
        <taxon>Steinernema</taxon>
    </lineage>
</organism>
<name>A0A4U5MM89_STECR</name>
<dbReference type="EMBL" id="AZBU02000007">
    <property type="protein sequence ID" value="TKR70598.1"/>
    <property type="molecule type" value="Genomic_DNA"/>
</dbReference>
<protein>
    <submittedName>
        <fullName evidence="2">Uncharacterized protein</fullName>
    </submittedName>
</protein>
<reference evidence="2 3" key="2">
    <citation type="journal article" date="2019" name="G3 (Bethesda)">
        <title>Hybrid Assembly of the Genome of the Entomopathogenic Nematode Steinernema carpocapsae Identifies the X-Chromosome.</title>
        <authorList>
            <person name="Serra L."/>
            <person name="Macchietto M."/>
            <person name="Macias-Munoz A."/>
            <person name="McGill C.J."/>
            <person name="Rodriguez I.M."/>
            <person name="Rodriguez B."/>
            <person name="Murad R."/>
            <person name="Mortazavi A."/>
        </authorList>
    </citation>
    <scope>NUCLEOTIDE SEQUENCE [LARGE SCALE GENOMIC DNA]</scope>
    <source>
        <strain evidence="2 3">ALL</strain>
    </source>
</reference>
<keyword evidence="1" id="KW-0472">Membrane</keyword>
<keyword evidence="1" id="KW-0812">Transmembrane</keyword>
<keyword evidence="3" id="KW-1185">Reference proteome</keyword>
<feature type="transmembrane region" description="Helical" evidence="1">
    <location>
        <begin position="52"/>
        <end position="73"/>
    </location>
</feature>
<feature type="transmembrane region" description="Helical" evidence="1">
    <location>
        <begin position="27"/>
        <end position="46"/>
    </location>
</feature>
<reference evidence="2 3" key="1">
    <citation type="journal article" date="2015" name="Genome Biol.">
        <title>Comparative genomics of Steinernema reveals deeply conserved gene regulatory networks.</title>
        <authorList>
            <person name="Dillman A.R."/>
            <person name="Macchietto M."/>
            <person name="Porter C.F."/>
            <person name="Rogers A."/>
            <person name="Williams B."/>
            <person name="Antoshechkin I."/>
            <person name="Lee M.M."/>
            <person name="Goodwin Z."/>
            <person name="Lu X."/>
            <person name="Lewis E.E."/>
            <person name="Goodrich-Blair H."/>
            <person name="Stock S.P."/>
            <person name="Adams B.J."/>
            <person name="Sternberg P.W."/>
            <person name="Mortazavi A."/>
        </authorList>
    </citation>
    <scope>NUCLEOTIDE SEQUENCE [LARGE SCALE GENOMIC DNA]</scope>
    <source>
        <strain evidence="2 3">ALL</strain>
    </source>
</reference>
<dbReference type="AlphaFoldDB" id="A0A4U5MM89"/>
<evidence type="ECO:0000313" key="3">
    <source>
        <dbReference type="Proteomes" id="UP000298663"/>
    </source>
</evidence>
<proteinExistence type="predicted"/>
<comment type="caution">
    <text evidence="2">The sequence shown here is derived from an EMBL/GenBank/DDBJ whole genome shotgun (WGS) entry which is preliminary data.</text>
</comment>
<accession>A0A4U5MM89</accession>
<keyword evidence="1" id="KW-1133">Transmembrane helix</keyword>